<gene>
    <name evidence="6" type="ORF">EHS25_000580</name>
</gene>
<feature type="region of interest" description="Disordered" evidence="4">
    <location>
        <begin position="99"/>
        <end position="139"/>
    </location>
</feature>
<evidence type="ECO:0000313" key="6">
    <source>
        <dbReference type="EMBL" id="RSH95488.1"/>
    </source>
</evidence>
<evidence type="ECO:0000256" key="4">
    <source>
        <dbReference type="SAM" id="MobiDB-lite"/>
    </source>
</evidence>
<dbReference type="GO" id="GO:0005737">
    <property type="term" value="C:cytoplasm"/>
    <property type="evidence" value="ECO:0007669"/>
    <property type="project" value="TreeGrafter"/>
</dbReference>
<dbReference type="InterPro" id="IPR015813">
    <property type="entry name" value="Pyrv/PenolPyrv_kinase-like_dom"/>
</dbReference>
<evidence type="ECO:0000313" key="7">
    <source>
        <dbReference type="Proteomes" id="UP000279259"/>
    </source>
</evidence>
<protein>
    <recommendedName>
        <fullName evidence="5">HpcH/HpaI aldolase/citrate lyase domain-containing protein</fullName>
    </recommendedName>
</protein>
<organism evidence="6 7">
    <name type="scientific">Saitozyma podzolica</name>
    <dbReference type="NCBI Taxonomy" id="1890683"/>
    <lineage>
        <taxon>Eukaryota</taxon>
        <taxon>Fungi</taxon>
        <taxon>Dikarya</taxon>
        <taxon>Basidiomycota</taxon>
        <taxon>Agaricomycotina</taxon>
        <taxon>Tremellomycetes</taxon>
        <taxon>Tremellales</taxon>
        <taxon>Trimorphomycetaceae</taxon>
        <taxon>Saitozyma</taxon>
    </lineage>
</organism>
<dbReference type="InterPro" id="IPR005000">
    <property type="entry name" value="Aldolase/citrate-lyase_domain"/>
</dbReference>
<dbReference type="SUPFAM" id="SSF51621">
    <property type="entry name" value="Phosphoenolpyruvate/pyruvate domain"/>
    <property type="match status" value="1"/>
</dbReference>
<dbReference type="AlphaFoldDB" id="A0A427YWH7"/>
<keyword evidence="7" id="KW-1185">Reference proteome</keyword>
<dbReference type="InterPro" id="IPR050251">
    <property type="entry name" value="HpcH-HpaI_aldolase"/>
</dbReference>
<sequence length="285" mass="30768">MSEPTIAQRVNHIKKAWHEGRPAYGIITKAPGQSLVRTLAGLRRYGLDFIVMDAEHGNYDDASVHDSIHAIASLGVSPVCDSTLTADLCYRPVPWNGKRSVGNQSRPRRGCSRDHDPSIELEGTSQGRGPSGKVPSPRRPYFGGSFHTQAFHLEGHGRTLTQEEYWANANDATLIIAIIETKEGLENIDEIVQVKGLDAIFIGQYDLALSLGSLPQSDKRVIDGVQKIFDSAKKAGVPVIAWSPGDEAKAAVEQGCEGIMVGLDMSVLTKAFAGELAAAGAPKRW</sequence>
<dbReference type="STRING" id="1890683.A0A427YWH7"/>
<dbReference type="OrthoDB" id="1621678at2759"/>
<dbReference type="GO" id="GO:0016832">
    <property type="term" value="F:aldehyde-lyase activity"/>
    <property type="evidence" value="ECO:0007669"/>
    <property type="project" value="TreeGrafter"/>
</dbReference>
<evidence type="ECO:0000259" key="5">
    <source>
        <dbReference type="Pfam" id="PF03328"/>
    </source>
</evidence>
<proteinExistence type="inferred from homology"/>
<accession>A0A427YWH7</accession>
<comment type="caution">
    <text evidence="6">The sequence shown here is derived from an EMBL/GenBank/DDBJ whole genome shotgun (WGS) entry which is preliminary data.</text>
</comment>
<dbReference type="Gene3D" id="3.20.20.60">
    <property type="entry name" value="Phosphoenolpyruvate-binding domains"/>
    <property type="match status" value="2"/>
</dbReference>
<keyword evidence="2" id="KW-0479">Metal-binding</keyword>
<reference evidence="6 7" key="1">
    <citation type="submission" date="2018-11" db="EMBL/GenBank/DDBJ databases">
        <title>Genome sequence of Saitozyma podzolica DSM 27192.</title>
        <authorList>
            <person name="Aliyu H."/>
            <person name="Gorte O."/>
            <person name="Ochsenreither K."/>
        </authorList>
    </citation>
    <scope>NUCLEOTIDE SEQUENCE [LARGE SCALE GENOMIC DNA]</scope>
    <source>
        <strain evidence="6 7">DSM 27192</strain>
    </source>
</reference>
<evidence type="ECO:0000256" key="1">
    <source>
        <dbReference type="ARBA" id="ARBA00005568"/>
    </source>
</evidence>
<evidence type="ECO:0000256" key="2">
    <source>
        <dbReference type="ARBA" id="ARBA00022723"/>
    </source>
</evidence>
<comment type="similarity">
    <text evidence="1">Belongs to the HpcH/HpaI aldolase family.</text>
</comment>
<dbReference type="InterPro" id="IPR040442">
    <property type="entry name" value="Pyrv_kinase-like_dom_sf"/>
</dbReference>
<feature type="domain" description="HpcH/HpaI aldolase/citrate lyase" evidence="5">
    <location>
        <begin position="158"/>
        <end position="269"/>
    </location>
</feature>
<name>A0A427YWH7_9TREE</name>
<dbReference type="PANTHER" id="PTHR30502:SF0">
    <property type="entry name" value="PHOSPHOENOLPYRUVATE CARBOXYLASE FAMILY PROTEIN"/>
    <property type="match status" value="1"/>
</dbReference>
<dbReference type="Pfam" id="PF03328">
    <property type="entry name" value="HpcH_HpaI"/>
    <property type="match status" value="1"/>
</dbReference>
<dbReference type="GO" id="GO:0046872">
    <property type="term" value="F:metal ion binding"/>
    <property type="evidence" value="ECO:0007669"/>
    <property type="project" value="UniProtKB-KW"/>
</dbReference>
<evidence type="ECO:0000256" key="3">
    <source>
        <dbReference type="ARBA" id="ARBA00023239"/>
    </source>
</evidence>
<dbReference type="EMBL" id="RSCD01000001">
    <property type="protein sequence ID" value="RSH95488.1"/>
    <property type="molecule type" value="Genomic_DNA"/>
</dbReference>
<dbReference type="PANTHER" id="PTHR30502">
    <property type="entry name" value="2-KETO-3-DEOXY-L-RHAMNONATE ALDOLASE"/>
    <property type="match status" value="1"/>
</dbReference>
<keyword evidence="3" id="KW-0456">Lyase</keyword>
<dbReference type="Proteomes" id="UP000279259">
    <property type="component" value="Unassembled WGS sequence"/>
</dbReference>